<proteinExistence type="inferred from homology"/>
<dbReference type="EMBL" id="CALTRL010002672">
    <property type="protein sequence ID" value="CAH7676415.1"/>
    <property type="molecule type" value="Genomic_DNA"/>
</dbReference>
<dbReference type="Proteomes" id="UP001153365">
    <property type="component" value="Unassembled WGS sequence"/>
</dbReference>
<dbReference type="Gene3D" id="3.40.50.12780">
    <property type="entry name" value="N-terminal domain of ligase-like"/>
    <property type="match status" value="1"/>
</dbReference>
<reference evidence="8" key="1">
    <citation type="submission" date="2022-06" db="EMBL/GenBank/DDBJ databases">
        <authorList>
            <consortium name="SYNGENTA / RWTH Aachen University"/>
        </authorList>
    </citation>
    <scope>NUCLEOTIDE SEQUENCE</scope>
</reference>
<dbReference type="PANTHER" id="PTHR43201:SF5">
    <property type="entry name" value="MEDIUM-CHAIN ACYL-COA LIGASE ACSF2, MITOCHONDRIAL"/>
    <property type="match status" value="1"/>
</dbReference>
<dbReference type="GO" id="GO:0006631">
    <property type="term" value="P:fatty acid metabolic process"/>
    <property type="evidence" value="ECO:0007669"/>
    <property type="project" value="TreeGrafter"/>
</dbReference>
<feature type="domain" description="AMP-dependent synthetase/ligase" evidence="6">
    <location>
        <begin position="54"/>
        <end position="398"/>
    </location>
</feature>
<evidence type="ECO:0000256" key="3">
    <source>
        <dbReference type="ARBA" id="ARBA00022741"/>
    </source>
</evidence>
<dbReference type="GO" id="GO:0005524">
    <property type="term" value="F:ATP binding"/>
    <property type="evidence" value="ECO:0007669"/>
    <property type="project" value="UniProtKB-KW"/>
</dbReference>
<dbReference type="InterPro" id="IPR042099">
    <property type="entry name" value="ANL_N_sf"/>
</dbReference>
<dbReference type="Pfam" id="PF00501">
    <property type="entry name" value="AMP-binding"/>
    <property type="match status" value="1"/>
</dbReference>
<accession>A0AAV0B2J8</accession>
<evidence type="ECO:0000256" key="4">
    <source>
        <dbReference type="ARBA" id="ARBA00022840"/>
    </source>
</evidence>
<dbReference type="InterPro" id="IPR045310">
    <property type="entry name" value="Pcs60-like"/>
</dbReference>
<dbReference type="InterPro" id="IPR025110">
    <property type="entry name" value="AMP-bd_C"/>
</dbReference>
<comment type="similarity">
    <text evidence="1">Belongs to the ATP-dependent AMP-binding enzyme family.</text>
</comment>
<evidence type="ECO:0008006" key="10">
    <source>
        <dbReference type="Google" id="ProtNLM"/>
    </source>
</evidence>
<sequence>MRIGSKTLPSHLRANDNHPSIILPPSSITGPIPDEEIGSVQRFHTIPNIKLFDLIDRISSQLSFVGPAQSTVSLSLVNSIEFVVCFLSLAKDSFIAAPLNPTYTKDEARFYLSDSNSKLLIVHKDSLDYKKFPPTGAILAARELGIPIIGVLYDLSCSDMRITKLELPRNKGETLSNLPRFEIKGPNEEDVLLLLHTSGTTGKPKAVPLTHLNLVTTIQNIKQTYCLSQKDRSFLVMPLFHVHGLMAGLLGPLGSGGSCVIPPKFSASSFWDEFLLTKSNWYTAVPTIHQILLKTQLPEEKLPKIRFIRSCSSALSPTTHFKLEQKFKAPVLEAYAMTEATHQMTSNPLPPAQRKPGSVGKPVGLDLKIMDFAEEVEKAVGQEGEVCIRGPNVTRGYLNNEAANLTSFTKKSNFFRTGDRGKLDSDGYLVLTGRIKELINRGGEKISPIEIDSALLSIDGVEEAVSFSVPESKYGEVPWAVVILKKGTPRSSFSEGEVKKSLLKLLSAFKVPERILVVDKIPKTSTGKIQRRKVYESILEELDRHNKQNNHFEGKLKSRL</sequence>
<evidence type="ECO:0000259" key="7">
    <source>
        <dbReference type="Pfam" id="PF13193"/>
    </source>
</evidence>
<dbReference type="Pfam" id="PF13193">
    <property type="entry name" value="AMP-binding_C"/>
    <property type="match status" value="1"/>
</dbReference>
<keyword evidence="4" id="KW-0067">ATP-binding</keyword>
<dbReference type="PROSITE" id="PS00455">
    <property type="entry name" value="AMP_BINDING"/>
    <property type="match status" value="1"/>
</dbReference>
<keyword evidence="3" id="KW-0547">Nucleotide-binding</keyword>
<organism evidence="8 9">
    <name type="scientific">Phakopsora pachyrhizi</name>
    <name type="common">Asian soybean rust disease fungus</name>
    <dbReference type="NCBI Taxonomy" id="170000"/>
    <lineage>
        <taxon>Eukaryota</taxon>
        <taxon>Fungi</taxon>
        <taxon>Dikarya</taxon>
        <taxon>Basidiomycota</taxon>
        <taxon>Pucciniomycotina</taxon>
        <taxon>Pucciniomycetes</taxon>
        <taxon>Pucciniales</taxon>
        <taxon>Phakopsoraceae</taxon>
        <taxon>Phakopsora</taxon>
    </lineage>
</organism>
<evidence type="ECO:0000256" key="1">
    <source>
        <dbReference type="ARBA" id="ARBA00006432"/>
    </source>
</evidence>
<evidence type="ECO:0000256" key="2">
    <source>
        <dbReference type="ARBA" id="ARBA00022598"/>
    </source>
</evidence>
<dbReference type="GO" id="GO:0031956">
    <property type="term" value="F:medium-chain fatty acid-CoA ligase activity"/>
    <property type="evidence" value="ECO:0007669"/>
    <property type="project" value="TreeGrafter"/>
</dbReference>
<dbReference type="AlphaFoldDB" id="A0AAV0B2J8"/>
<evidence type="ECO:0000259" key="6">
    <source>
        <dbReference type="Pfam" id="PF00501"/>
    </source>
</evidence>
<dbReference type="PANTHER" id="PTHR43201">
    <property type="entry name" value="ACYL-COA SYNTHETASE"/>
    <property type="match status" value="1"/>
</dbReference>
<keyword evidence="2" id="KW-0436">Ligase</keyword>
<gene>
    <name evidence="8" type="ORF">PPACK8108_LOCUS11546</name>
</gene>
<comment type="caution">
    <text evidence="8">The sequence shown here is derived from an EMBL/GenBank/DDBJ whole genome shotgun (WGS) entry which is preliminary data.</text>
</comment>
<feature type="domain" description="AMP-binding enzyme C-terminal" evidence="7">
    <location>
        <begin position="450"/>
        <end position="528"/>
    </location>
</feature>
<feature type="region of interest" description="Disordered" evidence="5">
    <location>
        <begin position="1"/>
        <end position="27"/>
    </location>
</feature>
<dbReference type="InterPro" id="IPR020845">
    <property type="entry name" value="AMP-binding_CS"/>
</dbReference>
<evidence type="ECO:0000313" key="8">
    <source>
        <dbReference type="EMBL" id="CAH7676415.1"/>
    </source>
</evidence>
<name>A0AAV0B2J8_PHAPC</name>
<dbReference type="InterPro" id="IPR045851">
    <property type="entry name" value="AMP-bd_C_sf"/>
</dbReference>
<keyword evidence="9" id="KW-1185">Reference proteome</keyword>
<dbReference type="CDD" id="cd05926">
    <property type="entry name" value="FACL_fum10p_like"/>
    <property type="match status" value="1"/>
</dbReference>
<dbReference type="SUPFAM" id="SSF56801">
    <property type="entry name" value="Acetyl-CoA synthetase-like"/>
    <property type="match status" value="1"/>
</dbReference>
<evidence type="ECO:0000256" key="5">
    <source>
        <dbReference type="SAM" id="MobiDB-lite"/>
    </source>
</evidence>
<evidence type="ECO:0000313" key="9">
    <source>
        <dbReference type="Proteomes" id="UP001153365"/>
    </source>
</evidence>
<dbReference type="Gene3D" id="3.30.300.30">
    <property type="match status" value="1"/>
</dbReference>
<dbReference type="InterPro" id="IPR000873">
    <property type="entry name" value="AMP-dep_synth/lig_dom"/>
</dbReference>
<protein>
    <recommendedName>
        <fullName evidence="10">Peroxisomal-coenzyme A synthetase</fullName>
    </recommendedName>
</protein>